<reference evidence="1" key="3">
    <citation type="journal article" date="2017" name="Nature">
        <title>Genome sequence of the progenitor of the wheat D genome Aegilops tauschii.</title>
        <authorList>
            <person name="Luo M.C."/>
            <person name="Gu Y.Q."/>
            <person name="Puiu D."/>
            <person name="Wang H."/>
            <person name="Twardziok S.O."/>
            <person name="Deal K.R."/>
            <person name="Huo N."/>
            <person name="Zhu T."/>
            <person name="Wang L."/>
            <person name="Wang Y."/>
            <person name="McGuire P.E."/>
            <person name="Liu S."/>
            <person name="Long H."/>
            <person name="Ramasamy R.K."/>
            <person name="Rodriguez J.C."/>
            <person name="Van S.L."/>
            <person name="Yuan L."/>
            <person name="Wang Z."/>
            <person name="Xia Z."/>
            <person name="Xiao L."/>
            <person name="Anderson O.D."/>
            <person name="Ouyang S."/>
            <person name="Liang Y."/>
            <person name="Zimin A.V."/>
            <person name="Pertea G."/>
            <person name="Qi P."/>
            <person name="Bennetzen J.L."/>
            <person name="Dai X."/>
            <person name="Dawson M.W."/>
            <person name="Muller H.G."/>
            <person name="Kugler K."/>
            <person name="Rivarola-Duarte L."/>
            <person name="Spannagl M."/>
            <person name="Mayer K.F.X."/>
            <person name="Lu F.H."/>
            <person name="Bevan M.W."/>
            <person name="Leroy P."/>
            <person name="Li P."/>
            <person name="You F.M."/>
            <person name="Sun Q."/>
            <person name="Liu Z."/>
            <person name="Lyons E."/>
            <person name="Wicker T."/>
            <person name="Salzberg S.L."/>
            <person name="Devos K.M."/>
            <person name="Dvorak J."/>
        </authorList>
    </citation>
    <scope>NUCLEOTIDE SEQUENCE [LARGE SCALE GENOMIC DNA]</scope>
    <source>
        <strain evidence="1">cv. AL8/78</strain>
    </source>
</reference>
<reference evidence="2" key="1">
    <citation type="journal article" date="2014" name="Science">
        <title>Ancient hybridizations among the ancestral genomes of bread wheat.</title>
        <authorList>
            <consortium name="International Wheat Genome Sequencing Consortium,"/>
            <person name="Marcussen T."/>
            <person name="Sandve S.R."/>
            <person name="Heier L."/>
            <person name="Spannagl M."/>
            <person name="Pfeifer M."/>
            <person name="Jakobsen K.S."/>
            <person name="Wulff B.B."/>
            <person name="Steuernagel B."/>
            <person name="Mayer K.F."/>
            <person name="Olsen O.A."/>
        </authorList>
    </citation>
    <scope>NUCLEOTIDE SEQUENCE [LARGE SCALE GENOMIC DNA]</scope>
    <source>
        <strain evidence="2">cv. AL8/78</strain>
    </source>
</reference>
<proteinExistence type="predicted"/>
<organism evidence="1 2">
    <name type="scientific">Aegilops tauschii subsp. strangulata</name>
    <name type="common">Goatgrass</name>
    <dbReference type="NCBI Taxonomy" id="200361"/>
    <lineage>
        <taxon>Eukaryota</taxon>
        <taxon>Viridiplantae</taxon>
        <taxon>Streptophyta</taxon>
        <taxon>Embryophyta</taxon>
        <taxon>Tracheophyta</taxon>
        <taxon>Spermatophyta</taxon>
        <taxon>Magnoliopsida</taxon>
        <taxon>Liliopsida</taxon>
        <taxon>Poales</taxon>
        <taxon>Poaceae</taxon>
        <taxon>BOP clade</taxon>
        <taxon>Pooideae</taxon>
        <taxon>Triticodae</taxon>
        <taxon>Triticeae</taxon>
        <taxon>Triticinae</taxon>
        <taxon>Aegilops</taxon>
    </lineage>
</organism>
<dbReference type="Proteomes" id="UP000015105">
    <property type="component" value="Chromosome 5D"/>
</dbReference>
<accession>A0A453LKF1</accession>
<reference evidence="1" key="5">
    <citation type="journal article" date="2021" name="G3 (Bethesda)">
        <title>Aegilops tauschii genome assembly Aet v5.0 features greater sequence contiguity and improved annotation.</title>
        <authorList>
            <person name="Wang L."/>
            <person name="Zhu T."/>
            <person name="Rodriguez J.C."/>
            <person name="Deal K.R."/>
            <person name="Dubcovsky J."/>
            <person name="McGuire P.E."/>
            <person name="Lux T."/>
            <person name="Spannagl M."/>
            <person name="Mayer K.F.X."/>
            <person name="Baldrich P."/>
            <person name="Meyers B.C."/>
            <person name="Huo N."/>
            <person name="Gu Y.Q."/>
            <person name="Zhou H."/>
            <person name="Devos K.M."/>
            <person name="Bennetzen J.L."/>
            <person name="Unver T."/>
            <person name="Budak H."/>
            <person name="Gulick P.J."/>
            <person name="Galiba G."/>
            <person name="Kalapos B."/>
            <person name="Nelson D.R."/>
            <person name="Li P."/>
            <person name="You F.M."/>
            <person name="Luo M.C."/>
            <person name="Dvorak J."/>
        </authorList>
    </citation>
    <scope>NUCLEOTIDE SEQUENCE [LARGE SCALE GENOMIC DNA]</scope>
    <source>
        <strain evidence="1">cv. AL8/78</strain>
    </source>
</reference>
<keyword evidence="2" id="KW-1185">Reference proteome</keyword>
<reference evidence="1" key="4">
    <citation type="submission" date="2019-03" db="UniProtKB">
        <authorList>
            <consortium name="EnsemblPlants"/>
        </authorList>
    </citation>
    <scope>IDENTIFICATION</scope>
</reference>
<dbReference type="STRING" id="200361.A0A453LKF1"/>
<sequence>MGPHFPLWLKGQKDISELDISDAGIVDLLPDWFWTLFPNARYVTLVIK</sequence>
<dbReference type="AlphaFoldDB" id="A0A453LKF1"/>
<dbReference type="Gramene" id="AET5Gv20811400.1">
    <property type="protein sequence ID" value="AET5Gv20811400.1"/>
    <property type="gene ID" value="AET5Gv20811400"/>
</dbReference>
<evidence type="ECO:0000313" key="1">
    <source>
        <dbReference type="EnsemblPlants" id="AET5Gv20811400.1"/>
    </source>
</evidence>
<protein>
    <submittedName>
        <fullName evidence="1">Uncharacterized protein</fullName>
    </submittedName>
</protein>
<name>A0A453LKF1_AEGTS</name>
<evidence type="ECO:0000313" key="2">
    <source>
        <dbReference type="Proteomes" id="UP000015105"/>
    </source>
</evidence>
<dbReference type="EnsemblPlants" id="AET5Gv20811400.1">
    <property type="protein sequence ID" value="AET5Gv20811400.1"/>
    <property type="gene ID" value="AET5Gv20811400"/>
</dbReference>
<reference evidence="2" key="2">
    <citation type="journal article" date="2017" name="Nat. Plants">
        <title>The Aegilops tauschii genome reveals multiple impacts of transposons.</title>
        <authorList>
            <person name="Zhao G."/>
            <person name="Zou C."/>
            <person name="Li K."/>
            <person name="Wang K."/>
            <person name="Li T."/>
            <person name="Gao L."/>
            <person name="Zhang X."/>
            <person name="Wang H."/>
            <person name="Yang Z."/>
            <person name="Liu X."/>
            <person name="Jiang W."/>
            <person name="Mao L."/>
            <person name="Kong X."/>
            <person name="Jiao Y."/>
            <person name="Jia J."/>
        </authorList>
    </citation>
    <scope>NUCLEOTIDE SEQUENCE [LARGE SCALE GENOMIC DNA]</scope>
    <source>
        <strain evidence="2">cv. AL8/78</strain>
    </source>
</reference>